<dbReference type="InterPro" id="IPR045761">
    <property type="entry name" value="ODP_dom"/>
</dbReference>
<dbReference type="Pfam" id="PF19583">
    <property type="entry name" value="ODP"/>
    <property type="match status" value="1"/>
</dbReference>
<proteinExistence type="predicted"/>
<evidence type="ECO:0000313" key="2">
    <source>
        <dbReference type="EMBL" id="KXA99344.1"/>
    </source>
</evidence>
<dbReference type="InterPro" id="IPR001279">
    <property type="entry name" value="Metallo-B-lactamas"/>
</dbReference>
<comment type="caution">
    <text evidence="2">The sequence shown here is derived from an EMBL/GenBank/DDBJ whole genome shotgun (WGS) entry which is preliminary data.</text>
</comment>
<dbReference type="Gene3D" id="3.60.15.10">
    <property type="entry name" value="Ribonuclease Z/Hydroxyacylglutathione hydrolase-like"/>
    <property type="match status" value="1"/>
</dbReference>
<protein>
    <recommendedName>
        <fullName evidence="1">Metallo-beta-lactamase domain-containing protein</fullName>
    </recommendedName>
</protein>
<name>A0A133UYU8_9EURY</name>
<evidence type="ECO:0000313" key="3">
    <source>
        <dbReference type="Proteomes" id="UP000070520"/>
    </source>
</evidence>
<gene>
    <name evidence="2" type="ORF">AKJ42_03350</name>
</gene>
<dbReference type="Proteomes" id="UP000070520">
    <property type="component" value="Unassembled WGS sequence"/>
</dbReference>
<evidence type="ECO:0000259" key="1">
    <source>
        <dbReference type="SMART" id="SM00849"/>
    </source>
</evidence>
<dbReference type="AlphaFoldDB" id="A0A133UYU8"/>
<reference evidence="2 3" key="1">
    <citation type="journal article" date="2016" name="Sci. Rep.">
        <title>Metabolic traits of an uncultured archaeal lineage -MSBL1- from brine pools of the Red Sea.</title>
        <authorList>
            <person name="Mwirichia R."/>
            <person name="Alam I."/>
            <person name="Rashid M."/>
            <person name="Vinu M."/>
            <person name="Ba-Alawi W."/>
            <person name="Anthony Kamau A."/>
            <person name="Kamanda Ngugi D."/>
            <person name="Goker M."/>
            <person name="Klenk H.P."/>
            <person name="Bajic V."/>
            <person name="Stingl U."/>
        </authorList>
    </citation>
    <scope>NUCLEOTIDE SEQUENCE [LARGE SCALE GENOMIC DNA]</scope>
    <source>
        <strain evidence="2">SCGC-AAA261C02</strain>
    </source>
</reference>
<feature type="domain" description="Metallo-beta-lactamase" evidence="1">
    <location>
        <begin position="20"/>
        <end position="212"/>
    </location>
</feature>
<dbReference type="PANTHER" id="PTHR43717:SF1">
    <property type="entry name" value="ANAEROBIC NITRIC OXIDE REDUCTASE FLAVORUBREDOXIN"/>
    <property type="match status" value="1"/>
</dbReference>
<keyword evidence="3" id="KW-1185">Reference proteome</keyword>
<dbReference type="PANTHER" id="PTHR43717">
    <property type="entry name" value="ANAEROBIC NITRIC OXIDE REDUCTASE FLAVORUBREDOXIN"/>
    <property type="match status" value="1"/>
</dbReference>
<sequence length="235" mass="26372">MEIVDDIHWVGAYFKEKGAVVNPFLLKGDKNLLIDVGPKPLADTLIENIQEILDPSEIDYVFLTHGAEYDHSGGLEEILGEATNASVNGHEIASMLIPMYGFDVEVESVKVGDSIDLGGKKLTFVEPPLSDTPDTLWAFEEENKVLFTSDTFGSFKQPGEEWELFLEDDLETALKEYHLWKFPWLKLASEKKLEEKIEEIKELEPEIIATYHGSLIKSSENVNKALNSVKKLAST</sequence>
<dbReference type="SMART" id="SM00849">
    <property type="entry name" value="Lactamase_B"/>
    <property type="match status" value="1"/>
</dbReference>
<dbReference type="SUPFAM" id="SSF56281">
    <property type="entry name" value="Metallo-hydrolase/oxidoreductase"/>
    <property type="match status" value="1"/>
</dbReference>
<dbReference type="InterPro" id="IPR036866">
    <property type="entry name" value="RibonucZ/Hydroxyglut_hydro"/>
</dbReference>
<dbReference type="EMBL" id="LHXW01000050">
    <property type="protein sequence ID" value="KXA99344.1"/>
    <property type="molecule type" value="Genomic_DNA"/>
</dbReference>
<organism evidence="2 3">
    <name type="scientific">candidate division MSBL1 archaeon SCGC-AAA261C02</name>
    <dbReference type="NCBI Taxonomy" id="1698272"/>
    <lineage>
        <taxon>Archaea</taxon>
        <taxon>Methanobacteriati</taxon>
        <taxon>Methanobacteriota</taxon>
        <taxon>candidate division MSBL1</taxon>
    </lineage>
</organism>
<accession>A0A133UYU8</accession>